<accession>A0A1H9YMG1</accession>
<dbReference type="AlphaFoldDB" id="A0A1H9YMG1"/>
<reference evidence="3" key="1">
    <citation type="submission" date="2016-10" db="EMBL/GenBank/DDBJ databases">
        <authorList>
            <person name="Varghese N."/>
            <person name="Submissions S."/>
        </authorList>
    </citation>
    <scope>NUCLEOTIDE SEQUENCE [LARGE SCALE GENOMIC DNA]</scope>
    <source>
        <strain evidence="3">CGMCC 1.3566</strain>
    </source>
</reference>
<evidence type="ECO:0000256" key="1">
    <source>
        <dbReference type="PIRNR" id="PIRNR016897"/>
    </source>
</evidence>
<sequence>MIEFKSNVVPALRNIKDFEKMLESEHEFLVFLETRISQLRSLVKYAHKQKKKVFIHADLVQGLKADEYGIEFLINEVKVDGIISTRGNVITLAKKHRIFAVQRLFVLDSHALEHNLKICNRVKPDCIEVLPGIIPKIIQEVHEQTGIPIIAGGLIRTNQDIEEALGNGAVAVTTSNRDLWD</sequence>
<dbReference type="SUPFAM" id="SSF110391">
    <property type="entry name" value="GlpP-like"/>
    <property type="match status" value="1"/>
</dbReference>
<protein>
    <recommendedName>
        <fullName evidence="1">Glycerol uptake operon antiterminator regulatory protein</fullName>
    </recommendedName>
</protein>
<dbReference type="PANTHER" id="PTHR35787">
    <property type="entry name" value="GLYCEROL UPTAKE OPERON ANTITERMINATOR REGULATORY PROTEIN"/>
    <property type="match status" value="1"/>
</dbReference>
<name>A0A1H9YMG1_9BACI</name>
<proteinExistence type="predicted"/>
<dbReference type="InterPro" id="IPR006699">
    <property type="entry name" value="GlpP"/>
</dbReference>
<dbReference type="GO" id="GO:0045893">
    <property type="term" value="P:positive regulation of DNA-templated transcription"/>
    <property type="evidence" value="ECO:0007669"/>
    <property type="project" value="TreeGrafter"/>
</dbReference>
<keyword evidence="3" id="KW-1185">Reference proteome</keyword>
<keyword evidence="1" id="KW-0805">Transcription regulation</keyword>
<dbReference type="GO" id="GO:0001072">
    <property type="term" value="F:transcription antitermination factor activity, RNA binding"/>
    <property type="evidence" value="ECO:0007669"/>
    <property type="project" value="TreeGrafter"/>
</dbReference>
<evidence type="ECO:0000313" key="3">
    <source>
        <dbReference type="Proteomes" id="UP000199095"/>
    </source>
</evidence>
<keyword evidence="1" id="KW-0804">Transcription</keyword>
<keyword evidence="1" id="KW-0319">Glycerol metabolism</keyword>
<comment type="function">
    <text evidence="1">Regulates expression of the glpD operon. In the presence of glycerol 3-phosphate (G3P) causes antitermination of transcription of glpD at the inverted repeat of the leader region to enhance its transcription. Binds and stabilizes glpD leader mRNA.</text>
</comment>
<gene>
    <name evidence="2" type="ORF">SAMN05421676_101223</name>
</gene>
<keyword evidence="1" id="KW-0694">RNA-binding</keyword>
<dbReference type="InterPro" id="IPR013785">
    <property type="entry name" value="Aldolase_TIM"/>
</dbReference>
<dbReference type="PANTHER" id="PTHR35787:SF1">
    <property type="entry name" value="GLYCEROL UPTAKE OPERON ANTITERMINATOR REGULATORY PROTEIN"/>
    <property type="match status" value="1"/>
</dbReference>
<dbReference type="STRING" id="237682.SAMN05421676_101223"/>
<organism evidence="2 3">
    <name type="scientific">Salinibacillus kushneri</name>
    <dbReference type="NCBI Taxonomy" id="237682"/>
    <lineage>
        <taxon>Bacteria</taxon>
        <taxon>Bacillati</taxon>
        <taxon>Bacillota</taxon>
        <taxon>Bacilli</taxon>
        <taxon>Bacillales</taxon>
        <taxon>Bacillaceae</taxon>
        <taxon>Salinibacillus</taxon>
    </lineage>
</organism>
<dbReference type="GO" id="GO:0003723">
    <property type="term" value="F:RNA binding"/>
    <property type="evidence" value="ECO:0007669"/>
    <property type="project" value="UniProtKB-KW"/>
</dbReference>
<dbReference type="EMBL" id="FOHJ01000001">
    <property type="protein sequence ID" value="SES70231.1"/>
    <property type="molecule type" value="Genomic_DNA"/>
</dbReference>
<dbReference type="Pfam" id="PF04309">
    <property type="entry name" value="G3P_antiterm"/>
    <property type="match status" value="1"/>
</dbReference>
<dbReference type="Proteomes" id="UP000199095">
    <property type="component" value="Unassembled WGS sequence"/>
</dbReference>
<dbReference type="PIRSF" id="PIRSF016897">
    <property type="entry name" value="GlpP"/>
    <property type="match status" value="1"/>
</dbReference>
<dbReference type="GO" id="GO:0006071">
    <property type="term" value="P:glycerol metabolic process"/>
    <property type="evidence" value="ECO:0007669"/>
    <property type="project" value="UniProtKB-UniRule"/>
</dbReference>
<dbReference type="Gene3D" id="3.20.20.70">
    <property type="entry name" value="Aldolase class I"/>
    <property type="match status" value="1"/>
</dbReference>
<evidence type="ECO:0000313" key="2">
    <source>
        <dbReference type="EMBL" id="SES70231.1"/>
    </source>
</evidence>